<evidence type="ECO:0000313" key="4">
    <source>
        <dbReference type="Proteomes" id="UP000015241"/>
    </source>
</evidence>
<dbReference type="AlphaFoldDB" id="S8EFX6"/>
<protein>
    <submittedName>
        <fullName evidence="3">Uncharacterized protein</fullName>
    </submittedName>
</protein>
<feature type="region of interest" description="Disordered" evidence="1">
    <location>
        <begin position="184"/>
        <end position="212"/>
    </location>
</feature>
<dbReference type="Gene3D" id="1.20.910.10">
    <property type="entry name" value="Heme oxygenase-like"/>
    <property type="match status" value="1"/>
</dbReference>
<reference evidence="3 4" key="1">
    <citation type="journal article" date="2012" name="Science">
        <title>The Paleozoic origin of enzymatic lignin decomposition reconstructed from 31 fungal genomes.</title>
        <authorList>
            <person name="Floudas D."/>
            <person name="Binder M."/>
            <person name="Riley R."/>
            <person name="Barry K."/>
            <person name="Blanchette R.A."/>
            <person name="Henrissat B."/>
            <person name="Martinez A.T."/>
            <person name="Otillar R."/>
            <person name="Spatafora J.W."/>
            <person name="Yadav J.S."/>
            <person name="Aerts A."/>
            <person name="Benoit I."/>
            <person name="Boyd A."/>
            <person name="Carlson A."/>
            <person name="Copeland A."/>
            <person name="Coutinho P.M."/>
            <person name="de Vries R.P."/>
            <person name="Ferreira P."/>
            <person name="Findley K."/>
            <person name="Foster B."/>
            <person name="Gaskell J."/>
            <person name="Glotzer D."/>
            <person name="Gorecki P."/>
            <person name="Heitman J."/>
            <person name="Hesse C."/>
            <person name="Hori C."/>
            <person name="Igarashi K."/>
            <person name="Jurgens J.A."/>
            <person name="Kallen N."/>
            <person name="Kersten P."/>
            <person name="Kohler A."/>
            <person name="Kuees U."/>
            <person name="Kumar T.K.A."/>
            <person name="Kuo A."/>
            <person name="LaButti K."/>
            <person name="Larrondo L.F."/>
            <person name="Lindquist E."/>
            <person name="Ling A."/>
            <person name="Lombard V."/>
            <person name="Lucas S."/>
            <person name="Lundell T."/>
            <person name="Martin R."/>
            <person name="McLaughlin D.J."/>
            <person name="Morgenstern I."/>
            <person name="Morin E."/>
            <person name="Murat C."/>
            <person name="Nagy L.G."/>
            <person name="Nolan M."/>
            <person name="Ohm R.A."/>
            <person name="Patyshakuliyeva A."/>
            <person name="Rokas A."/>
            <person name="Ruiz-Duenas F.J."/>
            <person name="Sabat G."/>
            <person name="Salamov A."/>
            <person name="Samejima M."/>
            <person name="Schmutz J."/>
            <person name="Slot J.C."/>
            <person name="St John F."/>
            <person name="Stenlid J."/>
            <person name="Sun H."/>
            <person name="Sun S."/>
            <person name="Syed K."/>
            <person name="Tsang A."/>
            <person name="Wiebenga A."/>
            <person name="Young D."/>
            <person name="Pisabarro A."/>
            <person name="Eastwood D.C."/>
            <person name="Martin F."/>
            <person name="Cullen D."/>
            <person name="Grigoriev I.V."/>
            <person name="Hibbett D.S."/>
        </authorList>
    </citation>
    <scope>NUCLEOTIDE SEQUENCE</scope>
    <source>
        <strain evidence="4">FP-58527</strain>
    </source>
</reference>
<keyword evidence="4" id="KW-1185">Reference proteome</keyword>
<proteinExistence type="predicted"/>
<dbReference type="OrthoDB" id="2802740at2759"/>
<dbReference type="EMBL" id="KE504137">
    <property type="protein sequence ID" value="EPT02129.1"/>
    <property type="molecule type" value="Genomic_DNA"/>
</dbReference>
<sequence>MIVAHPQDVDTASVQHTGLLSDFIPNAKTHLMAPRGMNQVVSGGPGSIDGGDGGETHGNPLSSSGSSSAQGGQRASSSNNVATKIVIPVLVALALLLFIAVIIYFILRFRRGSQRRRQLARGLLPTTTEKPQLFEVQLESPPVVHSTDARWNHIKPLSAKYIPHDVYELEQAVAATLSSYPGTPAASRPVSMQTSSSHSSKGSRASKTGPDGGKLRVAVAIAMPSPRSSQFVEEKEKEMASSEDPPPLYLGVADLPWHAEKVEGSASEQLGASLGEITAVHKAVISRAELATEGIPQDDLVARLISDADNKDLWEKQLLGNQFALNMTSTGPNDKAGPAVLAGFKAYMIQDYLYATTSGITFQSERLPKAVSAIGTKDNLDKISAFCRYSKIALDRCRREQRLGDGSCGDHSSQYTIATKHLQGRKR</sequence>
<feature type="compositionally biased region" description="Low complexity" evidence="1">
    <location>
        <begin position="189"/>
        <end position="206"/>
    </location>
</feature>
<dbReference type="InterPro" id="IPR016084">
    <property type="entry name" value="Haem_Oase-like_multi-hlx"/>
</dbReference>
<dbReference type="InParanoid" id="S8EFX6"/>
<name>S8EFX6_FOMSC</name>
<keyword evidence="2" id="KW-1133">Transmembrane helix</keyword>
<feature type="compositionally biased region" description="Gly residues" evidence="1">
    <location>
        <begin position="43"/>
        <end position="53"/>
    </location>
</feature>
<evidence type="ECO:0000256" key="1">
    <source>
        <dbReference type="SAM" id="MobiDB-lite"/>
    </source>
</evidence>
<organism evidence="3 4">
    <name type="scientific">Fomitopsis schrenkii</name>
    <name type="common">Brown rot fungus</name>
    <dbReference type="NCBI Taxonomy" id="2126942"/>
    <lineage>
        <taxon>Eukaryota</taxon>
        <taxon>Fungi</taxon>
        <taxon>Dikarya</taxon>
        <taxon>Basidiomycota</taxon>
        <taxon>Agaricomycotina</taxon>
        <taxon>Agaricomycetes</taxon>
        <taxon>Polyporales</taxon>
        <taxon>Fomitopsis</taxon>
    </lineage>
</organism>
<accession>S8EFX6</accession>
<dbReference type="Proteomes" id="UP000015241">
    <property type="component" value="Unassembled WGS sequence"/>
</dbReference>
<keyword evidence="2" id="KW-0472">Membrane</keyword>
<feature type="transmembrane region" description="Helical" evidence="2">
    <location>
        <begin position="85"/>
        <end position="107"/>
    </location>
</feature>
<feature type="region of interest" description="Disordered" evidence="1">
    <location>
        <begin position="36"/>
        <end position="75"/>
    </location>
</feature>
<dbReference type="HOGENOM" id="CLU_642559_0_0_1"/>
<gene>
    <name evidence="3" type="ORF">FOMPIDRAFT_1059392</name>
</gene>
<evidence type="ECO:0000256" key="2">
    <source>
        <dbReference type="SAM" id="Phobius"/>
    </source>
</evidence>
<keyword evidence="2" id="KW-0812">Transmembrane</keyword>
<evidence type="ECO:0000313" key="3">
    <source>
        <dbReference type="EMBL" id="EPT02129.1"/>
    </source>
</evidence>
<feature type="compositionally biased region" description="Low complexity" evidence="1">
    <location>
        <begin position="62"/>
        <end position="75"/>
    </location>
</feature>
<feature type="region of interest" description="Disordered" evidence="1">
    <location>
        <begin position="226"/>
        <end position="246"/>
    </location>
</feature>